<dbReference type="CDD" id="cd16164">
    <property type="entry name" value="OCRE_VG5Q"/>
    <property type="match status" value="1"/>
</dbReference>
<dbReference type="InterPro" id="IPR041591">
    <property type="entry name" value="OCRE"/>
</dbReference>
<dbReference type="InterPro" id="IPR000253">
    <property type="entry name" value="FHA_dom"/>
</dbReference>
<dbReference type="Pfam" id="PF17780">
    <property type="entry name" value="OCRE"/>
    <property type="match status" value="1"/>
</dbReference>
<dbReference type="SUPFAM" id="SSF49879">
    <property type="entry name" value="SMAD/FHA domain"/>
    <property type="match status" value="1"/>
</dbReference>
<keyword evidence="1" id="KW-0175">Coiled coil</keyword>
<feature type="domain" description="G-patch" evidence="4">
    <location>
        <begin position="556"/>
        <end position="602"/>
    </location>
</feature>
<dbReference type="PANTHER" id="PTHR23106">
    <property type="entry name" value="ANGIOGENIC FACTOR WITH G PATCH AND FHA DOMAINS 1"/>
    <property type="match status" value="1"/>
</dbReference>
<feature type="region of interest" description="Disordered" evidence="2">
    <location>
        <begin position="88"/>
        <end position="115"/>
    </location>
</feature>
<dbReference type="PROSITE" id="PS50006">
    <property type="entry name" value="FHA_DOMAIN"/>
    <property type="match status" value="1"/>
</dbReference>
<accession>A0A1B0G744</accession>
<feature type="domain" description="FHA" evidence="3">
    <location>
        <begin position="384"/>
        <end position="435"/>
    </location>
</feature>
<sequence>MSSSETENSEKCEKSLKSKRFIQKTIRELRQLEEDKLFQYIERLHNLLNRNERKLKKYKAKTKKLVDDFQNSPKIIQNRTNQSHLLEEVTTQEQSKKDEGQNKHLNETSDPNETNDAFTFVDEMRQAAQNAQNISNFVYEPTSGLYYDQNSGYYYNAEYGLYYDGNTGCYYRFNDEKNSYEFHSQVQVQPTKTKDITSDNYVNNLLLNRFSKLYISRIRKNALGKNKGQNLQDDDEVIFDEFGVVTDQQKLKILREEKELEKREKEQHKQRKGRTTTEHKGSAKSKKRKHSRKRSISGSDMESDKKAKADIEDGELSTSSSSGVNDNSDTNSEEDKHKVPVFKGGGRFQDIAKKYPPSLRIIVQETNLEDLKVGSLSIITYKGGSLGREGNHDVIIPDVNVSKYHLKFIYDTKKSVYKCVDLGSRNGTLLNGQRMSVSKSESDCHFLVHGSVLQIGQTKLLCHVHEGNSTCGLCEPGLLIDSSRETSTGSAVVLSHKEQLKKLQKKYGLENEKFVDAKQQTSNNYNDRAATRRLQVGSSTDKEKTQTASVDTEIPSDNKGFKILSKLGWSKGEALGKTTTGLLEPINVESNTGTKGFGCQDSITATTLSSSEKKKLEMMKKTQQRYQNADIFDINDKSN</sequence>
<dbReference type="Proteomes" id="UP000092444">
    <property type="component" value="Unassembled WGS sequence"/>
</dbReference>
<dbReference type="InterPro" id="IPR053027">
    <property type="entry name" value="AGGF1"/>
</dbReference>
<keyword evidence="6" id="KW-1185">Reference proteome</keyword>
<feature type="compositionally biased region" description="Basic residues" evidence="2">
    <location>
        <begin position="282"/>
        <end position="295"/>
    </location>
</feature>
<dbReference type="CDD" id="cd22686">
    <property type="entry name" value="FHA_AGGF1"/>
    <property type="match status" value="1"/>
</dbReference>
<evidence type="ECO:0000313" key="6">
    <source>
        <dbReference type="Proteomes" id="UP000092444"/>
    </source>
</evidence>
<dbReference type="EnsemblMetazoa" id="GMOY009137-RA">
    <property type="protein sequence ID" value="GMOY009137-PA"/>
    <property type="gene ID" value="GMOY009137"/>
</dbReference>
<dbReference type="InterPro" id="IPR008984">
    <property type="entry name" value="SMAD_FHA_dom_sf"/>
</dbReference>
<dbReference type="SMART" id="SM00240">
    <property type="entry name" value="FHA"/>
    <property type="match status" value="1"/>
</dbReference>
<dbReference type="Pfam" id="PF00498">
    <property type="entry name" value="FHA"/>
    <property type="match status" value="1"/>
</dbReference>
<dbReference type="AlphaFoldDB" id="A0A1B0G744"/>
<feature type="compositionally biased region" description="Basic and acidic residues" evidence="2">
    <location>
        <begin position="302"/>
        <end position="311"/>
    </location>
</feature>
<evidence type="ECO:0000313" key="5">
    <source>
        <dbReference type="EnsemblMetazoa" id="GMOY009137-PA"/>
    </source>
</evidence>
<reference evidence="5" key="1">
    <citation type="submission" date="2020-05" db="UniProtKB">
        <authorList>
            <consortium name="EnsemblMetazoa"/>
        </authorList>
    </citation>
    <scope>IDENTIFICATION</scope>
    <source>
        <strain evidence="5">Yale</strain>
    </source>
</reference>
<dbReference type="PROSITE" id="PS50174">
    <property type="entry name" value="G_PATCH"/>
    <property type="match status" value="1"/>
</dbReference>
<dbReference type="SMART" id="SM00443">
    <property type="entry name" value="G_patch"/>
    <property type="match status" value="1"/>
</dbReference>
<proteinExistence type="predicted"/>
<feature type="region of interest" description="Disordered" evidence="2">
    <location>
        <begin position="519"/>
        <end position="553"/>
    </location>
</feature>
<dbReference type="GO" id="GO:0003676">
    <property type="term" value="F:nucleic acid binding"/>
    <property type="evidence" value="ECO:0007669"/>
    <property type="project" value="InterPro"/>
</dbReference>
<dbReference type="VEuPathDB" id="VectorBase:GMOY009137"/>
<dbReference type="PANTHER" id="PTHR23106:SF24">
    <property type="entry name" value="ANGIOGENIC FACTOR WITH G PATCH AND FHA DOMAINS 1"/>
    <property type="match status" value="1"/>
</dbReference>
<dbReference type="Pfam" id="PF01585">
    <property type="entry name" value="G-patch"/>
    <property type="match status" value="1"/>
</dbReference>
<feature type="compositionally biased region" description="Basic and acidic residues" evidence="2">
    <location>
        <begin position="94"/>
        <end position="107"/>
    </location>
</feature>
<dbReference type="EMBL" id="CCAG010003782">
    <property type="status" value="NOT_ANNOTATED_CDS"/>
    <property type="molecule type" value="Genomic_DNA"/>
</dbReference>
<name>A0A1B0G744_GLOMM</name>
<evidence type="ECO:0008006" key="7">
    <source>
        <dbReference type="Google" id="ProtNLM"/>
    </source>
</evidence>
<evidence type="ECO:0000259" key="4">
    <source>
        <dbReference type="PROSITE" id="PS50174"/>
    </source>
</evidence>
<feature type="compositionally biased region" description="Low complexity" evidence="2">
    <location>
        <begin position="317"/>
        <end position="330"/>
    </location>
</feature>
<feature type="region of interest" description="Disordered" evidence="2">
    <location>
        <begin position="260"/>
        <end position="342"/>
    </location>
</feature>
<evidence type="ECO:0000256" key="2">
    <source>
        <dbReference type="SAM" id="MobiDB-lite"/>
    </source>
</evidence>
<evidence type="ECO:0000256" key="1">
    <source>
        <dbReference type="SAM" id="Coils"/>
    </source>
</evidence>
<dbReference type="Gene3D" id="2.60.200.20">
    <property type="match status" value="1"/>
</dbReference>
<dbReference type="InterPro" id="IPR035624">
    <property type="entry name" value="AGGF1_OCRE"/>
</dbReference>
<organism evidence="5 6">
    <name type="scientific">Glossina morsitans morsitans</name>
    <name type="common">Savannah tsetse fly</name>
    <dbReference type="NCBI Taxonomy" id="37546"/>
    <lineage>
        <taxon>Eukaryota</taxon>
        <taxon>Metazoa</taxon>
        <taxon>Ecdysozoa</taxon>
        <taxon>Arthropoda</taxon>
        <taxon>Hexapoda</taxon>
        <taxon>Insecta</taxon>
        <taxon>Pterygota</taxon>
        <taxon>Neoptera</taxon>
        <taxon>Endopterygota</taxon>
        <taxon>Diptera</taxon>
        <taxon>Brachycera</taxon>
        <taxon>Muscomorpha</taxon>
        <taxon>Hippoboscoidea</taxon>
        <taxon>Glossinidae</taxon>
        <taxon>Glossina</taxon>
    </lineage>
</organism>
<protein>
    <recommendedName>
        <fullName evidence="7">Angiogenic factor with G patch and FHA domains 1</fullName>
    </recommendedName>
</protein>
<dbReference type="InterPro" id="IPR000467">
    <property type="entry name" value="G_patch_dom"/>
</dbReference>
<feature type="coiled-coil region" evidence="1">
    <location>
        <begin position="41"/>
        <end position="68"/>
    </location>
</feature>
<evidence type="ECO:0000259" key="3">
    <source>
        <dbReference type="PROSITE" id="PS50006"/>
    </source>
</evidence>
<dbReference type="STRING" id="37546.A0A1B0G744"/>
<dbReference type="PhylomeDB" id="A0A1B0G744"/>